<feature type="region of interest" description="Disordered" evidence="13">
    <location>
        <begin position="615"/>
        <end position="643"/>
    </location>
</feature>
<dbReference type="GO" id="GO:0032266">
    <property type="term" value="F:phosphatidylinositol-3-phosphate binding"/>
    <property type="evidence" value="ECO:0007669"/>
    <property type="project" value="TreeGrafter"/>
</dbReference>
<keyword evidence="15" id="KW-1185">Reference proteome</keyword>
<gene>
    <name evidence="14" type="ORF">K443DRAFT_85482</name>
</gene>
<evidence type="ECO:0000313" key="15">
    <source>
        <dbReference type="Proteomes" id="UP000054477"/>
    </source>
</evidence>
<evidence type="ECO:0000256" key="10">
    <source>
        <dbReference type="ARBA" id="ARBA00024479"/>
    </source>
</evidence>
<comment type="catalytic activity">
    <reaction evidence="12">
        <text>a 1,2-diacyl-sn-glycero-3-phosphocholine(in) = a 1,2-diacyl-sn-glycero-3-phosphocholine(out)</text>
        <dbReference type="Rhea" id="RHEA:38571"/>
        <dbReference type="ChEBI" id="CHEBI:57643"/>
    </reaction>
</comment>
<evidence type="ECO:0000256" key="7">
    <source>
        <dbReference type="ARBA" id="ARBA00023006"/>
    </source>
</evidence>
<dbReference type="Proteomes" id="UP000054477">
    <property type="component" value="Unassembled WGS sequence"/>
</dbReference>
<proteinExistence type="inferred from homology"/>
<keyword evidence="8" id="KW-0445">Lipid transport</keyword>
<dbReference type="PANTHER" id="PTHR13190">
    <property type="entry name" value="AUTOPHAGY-RELATED 2, ISOFORM A"/>
    <property type="match status" value="1"/>
</dbReference>
<dbReference type="EMBL" id="KN838543">
    <property type="protein sequence ID" value="KIK08300.1"/>
    <property type="molecule type" value="Genomic_DNA"/>
</dbReference>
<evidence type="ECO:0000256" key="9">
    <source>
        <dbReference type="ARBA" id="ARBA00023136"/>
    </source>
</evidence>
<evidence type="ECO:0000256" key="12">
    <source>
        <dbReference type="ARBA" id="ARBA00024631"/>
    </source>
</evidence>
<keyword evidence="5" id="KW-0813">Transport</keyword>
<dbReference type="GO" id="GO:0061908">
    <property type="term" value="C:phagophore"/>
    <property type="evidence" value="ECO:0007669"/>
    <property type="project" value="TreeGrafter"/>
</dbReference>
<sequence length="1965" mass="217066">MTWFPSWLPRLPSINFAVPSSVQGRFISFLLKKLFGHLFKPGQLDSSQVDAQIGSGYVQVNDLELDAEAVNAYLSDLSITLHDGTISTVIARIPWPNPLAATLGLTLTSLHLTFHVLASSHHQSQHVDPSESMASMAKSFVHEELTPREEATLWQSLHSEHLRDDDEQSVPGSLDPFLTTTEDDVRHPDVEPAGIPIFATLIERLLAKFEFDAEDITITIVHPGNISVTMSVAQIRYQTNAKRSDTSEGETRSLTIEGFSVAARPFLPTPPPSTHTPYDEIRQPVSPTSSTSSLDEETQFAMSQSLAFLPPRSPSTSVTSSIYESALSLRGLAESRVRNATSDDHGKPYVMLNDWGPFETLLSFGSSPIQIQLLTPSPLQADVSEAHDAQASVIACALRPWQIRGLVNLADHFSSSPQTSHKELISSRPLLFESAPATPTLRFLSSLHIWGVFILLLPEVPRTSPTAEEAVPLLYYFDSPVVPPQLHHGYVRIHLDTLSGSLSYSHNALDSNHKDLSSSEVITTLSVATGDLAIFAFYYQTPGRDELLPFPLFFTDPHLNSQYPTTHHHPGETKPSDYPQLPTFEILDWMDERCHKYGTKLGFWRSRPQFNRATSFPVNLHKPSSPIRTHKQTPEHDDVRPPPLPHAIEVSVSSRRIVAHQKDKRYSTHTLELNVNIAPVQICVDLEKTLHGSLAFFKQVLHPKQETSDSTCDDEAGECTPPCTPHGLDCLEKDQTKDKFTYTQPALLESEAIVSQRISIHFPVIRLSIRSPSPSSQSNRTGVLVINIHDLAINNAPENVRAKARFPTFNPASPQSPPVDGQLQMRAEFERIMFACSLVHEGTTSSFLSLGPLRYKDSTEVEANTSAVGSDQRLLPLLPCLKVTRSANVPSTSNPSTVALSLDLPSLFVDISKSQLDALQYWADNTTQLIDSVLNTSSSSAKMGIEETGLIGSRFFAKSRSGSTSGLSSAVGEARAETVVKLTITESFVRIRLPRTADSSVVVRPFDITLSDLDALIEFEPEGEQQTVLTLGIMDIAVKNGQPSEVFQTLLCLTSPRSLVSGPKLTRMTASNLLLQSTSPRPLVKLRLISLVVPETTIKETRVKATVCGFTYDFYPDITWVTDLGLFAKSPPGTFESVIPSERTTVSVRILDGSIRLFAPNHLGALTAHIGELDFLTNVVGGSSEMLFQVVISELAFLAIDVNMEHARNNINSLKGVRYWKAAGYALLAEIADMDLQYIESIVVPYGKQVHIKRIGLRVHSCADTLAAVTAFASDLASSFERVTEELPEQQPTVVSRDSTNETTLSASVFDVAFKVPEIGPAPDMINDDLPTNQDYLDESFGTAAGLRELRDDDLDEFDVRETDASYLTRDTHIVSKIGGETIKIFQTEGITVVEEYFDTLPPDKSSGSQKDLSRSTLHIQVSNADLTLLLYDGYDWTKTRRTIEEEIKEMRKRLAKIRQLVASGQTQDPSLDEASALLFNSVYIGLEQDVDGLEPQALLDAIDEELRDDIDTISQSSWQSLRPSTSKPQSGMARIRGKRLTRSKAPSMELHMSGLNAEIDQYRSDEPLVSRTLVVVKDLEILDHIKTSTWKKFLTDLRSDSRGNIRETESNMVRIEVSTVRPVPNHPSEEVRLRAKILPLRLYVDQDAVDFLKKFFSFKNPDVNVGATSSQGDAYIQLAEIFPIDLKLDYKPRRVDYRALREGRTIELMNFFHFDGAEMTLRHITLAGVTGWPRLFEMLNDLWTPDVKATQLVDVISGVAPIRSMVNVGSGVADLVLLPIAQYKKDGRIVRGVQKGATAFVKSTAIEAIKLGARLATGTQVILEQAEGVLGGQFDHTITAETLQVPAGDENSGGFYTDEEEVSTDLISRYAQQPGDLKEGMQSAYESLQRNFSSAAQTILAVPMEVYERSSNEGPVRSVIRAVPIAVLKPMIGASEAVSKTLLGLHNALDPNVRHENDAKYKNR</sequence>
<dbReference type="GO" id="GO:0061723">
    <property type="term" value="P:glycophagy"/>
    <property type="evidence" value="ECO:0007669"/>
    <property type="project" value="TreeGrafter"/>
</dbReference>
<evidence type="ECO:0000256" key="11">
    <source>
        <dbReference type="ARBA" id="ARBA00024615"/>
    </source>
</evidence>
<name>A0A0C9X7U2_9AGAR</name>
<evidence type="ECO:0000313" key="14">
    <source>
        <dbReference type="EMBL" id="KIK08300.1"/>
    </source>
</evidence>
<evidence type="ECO:0000256" key="4">
    <source>
        <dbReference type="ARBA" id="ARBA00018070"/>
    </source>
</evidence>
<dbReference type="OrthoDB" id="18982at2759"/>
<keyword evidence="6" id="KW-0256">Endoplasmic reticulum</keyword>
<keyword evidence="7" id="KW-0072">Autophagy</keyword>
<evidence type="ECO:0000256" key="1">
    <source>
        <dbReference type="ARBA" id="ARBA00004406"/>
    </source>
</evidence>
<dbReference type="GO" id="GO:0034727">
    <property type="term" value="P:piecemeal microautophagy of the nucleus"/>
    <property type="evidence" value="ECO:0007669"/>
    <property type="project" value="TreeGrafter"/>
</dbReference>
<comment type="similarity">
    <text evidence="3">Belongs to the ATG2 family.</text>
</comment>
<keyword evidence="9" id="KW-0472">Membrane</keyword>
<feature type="region of interest" description="Disordered" evidence="13">
    <location>
        <begin position="264"/>
        <end position="292"/>
    </location>
</feature>
<organism evidence="14 15">
    <name type="scientific">Laccaria amethystina LaAM-08-1</name>
    <dbReference type="NCBI Taxonomy" id="1095629"/>
    <lineage>
        <taxon>Eukaryota</taxon>
        <taxon>Fungi</taxon>
        <taxon>Dikarya</taxon>
        <taxon>Basidiomycota</taxon>
        <taxon>Agaricomycotina</taxon>
        <taxon>Agaricomycetes</taxon>
        <taxon>Agaricomycetidae</taxon>
        <taxon>Agaricales</taxon>
        <taxon>Agaricineae</taxon>
        <taxon>Hydnangiaceae</taxon>
        <taxon>Laccaria</taxon>
    </lineage>
</organism>
<reference evidence="14 15" key="1">
    <citation type="submission" date="2014-04" db="EMBL/GenBank/DDBJ databases">
        <authorList>
            <consortium name="DOE Joint Genome Institute"/>
            <person name="Kuo A."/>
            <person name="Kohler A."/>
            <person name="Nagy L.G."/>
            <person name="Floudas D."/>
            <person name="Copeland A."/>
            <person name="Barry K.W."/>
            <person name="Cichocki N."/>
            <person name="Veneault-Fourrey C."/>
            <person name="LaButti K."/>
            <person name="Lindquist E.A."/>
            <person name="Lipzen A."/>
            <person name="Lundell T."/>
            <person name="Morin E."/>
            <person name="Murat C."/>
            <person name="Sun H."/>
            <person name="Tunlid A."/>
            <person name="Henrissat B."/>
            <person name="Grigoriev I.V."/>
            <person name="Hibbett D.S."/>
            <person name="Martin F."/>
            <person name="Nordberg H.P."/>
            <person name="Cantor M.N."/>
            <person name="Hua S.X."/>
        </authorList>
    </citation>
    <scope>NUCLEOTIDE SEQUENCE [LARGE SCALE GENOMIC DNA]</scope>
    <source>
        <strain evidence="14 15">LaAM-08-1</strain>
    </source>
</reference>
<dbReference type="GO" id="GO:0006869">
    <property type="term" value="P:lipid transport"/>
    <property type="evidence" value="ECO:0007669"/>
    <property type="project" value="UniProtKB-KW"/>
</dbReference>
<evidence type="ECO:0000256" key="3">
    <source>
        <dbReference type="ARBA" id="ARBA00009714"/>
    </source>
</evidence>
<comment type="catalytic activity">
    <reaction evidence="11">
        <text>a 1,2-diacyl-sn-glycero-3-phosphoethanolamine(in) = a 1,2-diacyl-sn-glycero-3-phosphoethanolamine(out)</text>
        <dbReference type="Rhea" id="RHEA:38895"/>
        <dbReference type="ChEBI" id="CHEBI:64612"/>
    </reaction>
</comment>
<dbReference type="GO" id="GO:0043495">
    <property type="term" value="F:protein-membrane adaptor activity"/>
    <property type="evidence" value="ECO:0007669"/>
    <property type="project" value="TreeGrafter"/>
</dbReference>
<evidence type="ECO:0000256" key="2">
    <source>
        <dbReference type="ARBA" id="ARBA00004623"/>
    </source>
</evidence>
<dbReference type="Pfam" id="PF13329">
    <property type="entry name" value="ATG2_CAD"/>
    <property type="match status" value="1"/>
</dbReference>
<protein>
    <recommendedName>
        <fullName evidence="4">Autophagy-related protein 2</fullName>
    </recommendedName>
</protein>
<dbReference type="GO" id="GO:0000045">
    <property type="term" value="P:autophagosome assembly"/>
    <property type="evidence" value="ECO:0007669"/>
    <property type="project" value="TreeGrafter"/>
</dbReference>
<evidence type="ECO:0000256" key="8">
    <source>
        <dbReference type="ARBA" id="ARBA00023055"/>
    </source>
</evidence>
<evidence type="ECO:0000256" key="6">
    <source>
        <dbReference type="ARBA" id="ARBA00022824"/>
    </source>
</evidence>
<dbReference type="GO" id="GO:0005789">
    <property type="term" value="C:endoplasmic reticulum membrane"/>
    <property type="evidence" value="ECO:0007669"/>
    <property type="project" value="UniProtKB-SubCell"/>
</dbReference>
<evidence type="ECO:0000256" key="13">
    <source>
        <dbReference type="SAM" id="MobiDB-lite"/>
    </source>
</evidence>
<dbReference type="InterPro" id="IPR026849">
    <property type="entry name" value="ATG2"/>
</dbReference>
<reference evidence="15" key="2">
    <citation type="submission" date="2015-01" db="EMBL/GenBank/DDBJ databases">
        <title>Evolutionary Origins and Diversification of the Mycorrhizal Mutualists.</title>
        <authorList>
            <consortium name="DOE Joint Genome Institute"/>
            <consortium name="Mycorrhizal Genomics Consortium"/>
            <person name="Kohler A."/>
            <person name="Kuo A."/>
            <person name="Nagy L.G."/>
            <person name="Floudas D."/>
            <person name="Copeland A."/>
            <person name="Barry K.W."/>
            <person name="Cichocki N."/>
            <person name="Veneault-Fourrey C."/>
            <person name="LaButti K."/>
            <person name="Lindquist E.A."/>
            <person name="Lipzen A."/>
            <person name="Lundell T."/>
            <person name="Morin E."/>
            <person name="Murat C."/>
            <person name="Riley R."/>
            <person name="Ohm R."/>
            <person name="Sun H."/>
            <person name="Tunlid A."/>
            <person name="Henrissat B."/>
            <person name="Grigoriev I.V."/>
            <person name="Hibbett D.S."/>
            <person name="Martin F."/>
        </authorList>
    </citation>
    <scope>NUCLEOTIDE SEQUENCE [LARGE SCALE GENOMIC DNA]</scope>
    <source>
        <strain evidence="15">LaAM-08-1</strain>
    </source>
</reference>
<dbReference type="GO" id="GO:0034045">
    <property type="term" value="C:phagophore assembly site membrane"/>
    <property type="evidence" value="ECO:0007669"/>
    <property type="project" value="UniProtKB-SubCell"/>
</dbReference>
<dbReference type="GO" id="GO:0061709">
    <property type="term" value="P:reticulophagy"/>
    <property type="evidence" value="ECO:0007669"/>
    <property type="project" value="TreeGrafter"/>
</dbReference>
<dbReference type="PANTHER" id="PTHR13190:SF1">
    <property type="entry name" value="AUTOPHAGY-RELATED 2, ISOFORM A"/>
    <property type="match status" value="1"/>
</dbReference>
<dbReference type="HOGENOM" id="CLU_000795_0_0_1"/>
<comment type="subcellular location">
    <subcellularLocation>
        <location evidence="1">Endoplasmic reticulum membrane</location>
        <topology evidence="1">Peripheral membrane protein</topology>
    </subcellularLocation>
    <subcellularLocation>
        <location evidence="2">Preautophagosomal structure membrane</location>
        <topology evidence="2">Peripheral membrane protein</topology>
    </subcellularLocation>
</comment>
<dbReference type="STRING" id="1095629.A0A0C9X7U2"/>
<dbReference type="GO" id="GO:0000422">
    <property type="term" value="P:autophagy of mitochondrion"/>
    <property type="evidence" value="ECO:0007669"/>
    <property type="project" value="TreeGrafter"/>
</dbReference>
<comment type="catalytic activity">
    <reaction evidence="10">
        <text>a 1,2-diacyl-sn-glycero-3-phospho-L-serine(in) = a 1,2-diacyl-sn-glycero-3-phospho-L-serine(out)</text>
        <dbReference type="Rhea" id="RHEA:38663"/>
        <dbReference type="ChEBI" id="CHEBI:57262"/>
    </reaction>
</comment>
<evidence type="ECO:0000256" key="5">
    <source>
        <dbReference type="ARBA" id="ARBA00022448"/>
    </source>
</evidence>
<accession>A0A0C9X7U2</accession>